<keyword evidence="4" id="KW-1185">Reference proteome</keyword>
<sequence length="90" mass="10060">MAECSDCSDCCCDHNCHHLNQMNTKSKPKHSNNQNKSSANSSQISDKSIKNGLLLEEIVNEKKLNLMTSPVVLQFIRDNHKKMSANKGTN</sequence>
<accession>A0A7R9QYS1</accession>
<dbReference type="EMBL" id="CAJPVJ010032263">
    <property type="protein sequence ID" value="CAG2180522.1"/>
    <property type="molecule type" value="Genomic_DNA"/>
</dbReference>
<dbReference type="Pfam" id="PF15289">
    <property type="entry name" value="RFXA_RFXANK_bdg"/>
    <property type="match status" value="1"/>
</dbReference>
<name>A0A7R9QYS1_9ACAR</name>
<protein>
    <recommendedName>
        <fullName evidence="2">Regulatory factor X-associated protein RFXANK-binding domain-containing protein</fullName>
    </recommendedName>
</protein>
<feature type="region of interest" description="Disordered" evidence="1">
    <location>
        <begin position="22"/>
        <end position="46"/>
    </location>
</feature>
<dbReference type="EMBL" id="OC947088">
    <property type="protein sequence ID" value="CAD7663385.1"/>
    <property type="molecule type" value="Genomic_DNA"/>
</dbReference>
<evidence type="ECO:0000259" key="2">
    <source>
        <dbReference type="Pfam" id="PF15289"/>
    </source>
</evidence>
<reference evidence="3" key="1">
    <citation type="submission" date="2020-11" db="EMBL/GenBank/DDBJ databases">
        <authorList>
            <person name="Tran Van P."/>
        </authorList>
    </citation>
    <scope>NUCLEOTIDE SEQUENCE</scope>
</reference>
<dbReference type="Proteomes" id="UP000728032">
    <property type="component" value="Unassembled WGS sequence"/>
</dbReference>
<feature type="domain" description="Regulatory factor X-associated protein RFXANK-binding" evidence="2">
    <location>
        <begin position="19"/>
        <end position="85"/>
    </location>
</feature>
<dbReference type="AlphaFoldDB" id="A0A7R9QYS1"/>
<dbReference type="Gene3D" id="6.10.290.30">
    <property type="entry name" value="Regulatory factor X-associated C-terminal binding domain"/>
    <property type="match status" value="1"/>
</dbReference>
<gene>
    <name evidence="3" type="ORF">ONB1V03_LOCUS19944</name>
</gene>
<organism evidence="3">
    <name type="scientific">Oppiella nova</name>
    <dbReference type="NCBI Taxonomy" id="334625"/>
    <lineage>
        <taxon>Eukaryota</taxon>
        <taxon>Metazoa</taxon>
        <taxon>Ecdysozoa</taxon>
        <taxon>Arthropoda</taxon>
        <taxon>Chelicerata</taxon>
        <taxon>Arachnida</taxon>
        <taxon>Acari</taxon>
        <taxon>Acariformes</taxon>
        <taxon>Sarcoptiformes</taxon>
        <taxon>Oribatida</taxon>
        <taxon>Brachypylina</taxon>
        <taxon>Oppioidea</taxon>
        <taxon>Oppiidae</taxon>
        <taxon>Oppiella</taxon>
    </lineage>
</organism>
<evidence type="ECO:0000313" key="4">
    <source>
        <dbReference type="Proteomes" id="UP000728032"/>
    </source>
</evidence>
<dbReference type="InterPro" id="IPR038308">
    <property type="entry name" value="RFXAP_C_sf"/>
</dbReference>
<evidence type="ECO:0000313" key="3">
    <source>
        <dbReference type="EMBL" id="CAD7663385.1"/>
    </source>
</evidence>
<feature type="compositionally biased region" description="Low complexity" evidence="1">
    <location>
        <begin position="31"/>
        <end position="46"/>
    </location>
</feature>
<dbReference type="InterPro" id="IPR029316">
    <property type="entry name" value="RFXAP_RFXANK-bd"/>
</dbReference>
<proteinExistence type="predicted"/>
<evidence type="ECO:0000256" key="1">
    <source>
        <dbReference type="SAM" id="MobiDB-lite"/>
    </source>
</evidence>